<dbReference type="AlphaFoldDB" id="A0A6A6AP22"/>
<evidence type="ECO:0000313" key="6">
    <source>
        <dbReference type="Proteomes" id="UP000799771"/>
    </source>
</evidence>
<keyword evidence="6" id="KW-1185">Reference proteome</keyword>
<comment type="similarity">
    <text evidence="1">Belongs to the invertebrate defensin family.</text>
</comment>
<feature type="signal peptide" evidence="3">
    <location>
        <begin position="1"/>
        <end position="26"/>
    </location>
</feature>
<feature type="chain" id="PRO_5025387629" description="Invertebrate defensins family profile domain-containing protein" evidence="3">
    <location>
        <begin position="27"/>
        <end position="84"/>
    </location>
</feature>
<evidence type="ECO:0000256" key="3">
    <source>
        <dbReference type="SAM" id="SignalP"/>
    </source>
</evidence>
<dbReference type="GeneID" id="54410407"/>
<dbReference type="SUPFAM" id="SSF57095">
    <property type="entry name" value="Scorpion toxin-like"/>
    <property type="match status" value="1"/>
</dbReference>
<proteinExistence type="inferred from homology"/>
<dbReference type="Pfam" id="PF01097">
    <property type="entry name" value="Defensin_2"/>
    <property type="match status" value="1"/>
</dbReference>
<reference evidence="5" key="1">
    <citation type="journal article" date="2020" name="Stud. Mycol.">
        <title>101 Dothideomycetes genomes: a test case for predicting lifestyles and emergence of pathogens.</title>
        <authorList>
            <person name="Haridas S."/>
            <person name="Albert R."/>
            <person name="Binder M."/>
            <person name="Bloem J."/>
            <person name="Labutti K."/>
            <person name="Salamov A."/>
            <person name="Andreopoulos B."/>
            <person name="Baker S."/>
            <person name="Barry K."/>
            <person name="Bills G."/>
            <person name="Bluhm B."/>
            <person name="Cannon C."/>
            <person name="Castanera R."/>
            <person name="Culley D."/>
            <person name="Daum C."/>
            <person name="Ezra D."/>
            <person name="Gonzalez J."/>
            <person name="Henrissat B."/>
            <person name="Kuo A."/>
            <person name="Liang C."/>
            <person name="Lipzen A."/>
            <person name="Lutzoni F."/>
            <person name="Magnuson J."/>
            <person name="Mondo S."/>
            <person name="Nolan M."/>
            <person name="Ohm R."/>
            <person name="Pangilinan J."/>
            <person name="Park H.-J."/>
            <person name="Ramirez L."/>
            <person name="Alfaro M."/>
            <person name="Sun H."/>
            <person name="Tritt A."/>
            <person name="Yoshinaga Y."/>
            <person name="Zwiers L.-H."/>
            <person name="Turgeon B."/>
            <person name="Goodwin S."/>
            <person name="Spatafora J."/>
            <person name="Crous P."/>
            <person name="Grigoriev I."/>
        </authorList>
    </citation>
    <scope>NUCLEOTIDE SEQUENCE</scope>
    <source>
        <strain evidence="5">CBS 119687</strain>
    </source>
</reference>
<dbReference type="EMBL" id="ML977498">
    <property type="protein sequence ID" value="KAF2133669.1"/>
    <property type="molecule type" value="Genomic_DNA"/>
</dbReference>
<dbReference type="Gene3D" id="3.30.30.10">
    <property type="entry name" value="Knottin, scorpion toxin-like"/>
    <property type="match status" value="1"/>
</dbReference>
<accession>A0A6A6AP22</accession>
<evidence type="ECO:0000256" key="1">
    <source>
        <dbReference type="ARBA" id="ARBA00007085"/>
    </source>
</evidence>
<dbReference type="InterPro" id="IPR036574">
    <property type="entry name" value="Scorpion_toxin-like_sf"/>
</dbReference>
<organism evidence="5 6">
    <name type="scientific">Dothidotthia symphoricarpi CBS 119687</name>
    <dbReference type="NCBI Taxonomy" id="1392245"/>
    <lineage>
        <taxon>Eukaryota</taxon>
        <taxon>Fungi</taxon>
        <taxon>Dikarya</taxon>
        <taxon>Ascomycota</taxon>
        <taxon>Pezizomycotina</taxon>
        <taxon>Dothideomycetes</taxon>
        <taxon>Pleosporomycetidae</taxon>
        <taxon>Pleosporales</taxon>
        <taxon>Dothidotthiaceae</taxon>
        <taxon>Dothidotthia</taxon>
    </lineage>
</organism>
<dbReference type="RefSeq" id="XP_033528056.1">
    <property type="nucleotide sequence ID" value="XM_033669975.1"/>
</dbReference>
<dbReference type="PROSITE" id="PS51378">
    <property type="entry name" value="INVERT_DEFENSINS"/>
    <property type="match status" value="1"/>
</dbReference>
<feature type="domain" description="Invertebrate defensins family profile" evidence="4">
    <location>
        <begin position="44"/>
        <end position="81"/>
    </location>
</feature>
<evidence type="ECO:0000256" key="2">
    <source>
        <dbReference type="ARBA" id="ARBA00023157"/>
    </source>
</evidence>
<keyword evidence="3" id="KW-0732">Signal</keyword>
<protein>
    <recommendedName>
        <fullName evidence="4">Invertebrate defensins family profile domain-containing protein</fullName>
    </recommendedName>
</protein>
<dbReference type="Proteomes" id="UP000799771">
    <property type="component" value="Unassembled WGS sequence"/>
</dbReference>
<dbReference type="GO" id="GO:0006952">
    <property type="term" value="P:defense response"/>
    <property type="evidence" value="ECO:0007669"/>
    <property type="project" value="InterPro"/>
</dbReference>
<dbReference type="OrthoDB" id="2403773at2759"/>
<evidence type="ECO:0000313" key="5">
    <source>
        <dbReference type="EMBL" id="KAF2133669.1"/>
    </source>
</evidence>
<name>A0A6A6AP22_9PLEO</name>
<sequence>MYFSKVFAVVAIALVANASAAPAVEAVPVPVPAVSEEIQFSARGFGCPNDYPCNEHCISLKGGRTGGYCAGFLWLVCTCIFGKN</sequence>
<keyword evidence="2" id="KW-1015">Disulfide bond</keyword>
<evidence type="ECO:0000259" key="4">
    <source>
        <dbReference type="PROSITE" id="PS51378"/>
    </source>
</evidence>
<gene>
    <name evidence="5" type="ORF">P153DRAFT_380860</name>
</gene>
<dbReference type="InterPro" id="IPR001542">
    <property type="entry name" value="Defensin_invertebrate/fungal"/>
</dbReference>